<proteinExistence type="predicted"/>
<evidence type="ECO:0000313" key="2">
    <source>
        <dbReference type="Proteomes" id="UP000554482"/>
    </source>
</evidence>
<evidence type="ECO:0000313" key="1">
    <source>
        <dbReference type="EMBL" id="KAF5192457.1"/>
    </source>
</evidence>
<organism evidence="1 2">
    <name type="scientific">Thalictrum thalictroides</name>
    <name type="common">Rue-anemone</name>
    <name type="synonym">Anemone thalictroides</name>
    <dbReference type="NCBI Taxonomy" id="46969"/>
    <lineage>
        <taxon>Eukaryota</taxon>
        <taxon>Viridiplantae</taxon>
        <taxon>Streptophyta</taxon>
        <taxon>Embryophyta</taxon>
        <taxon>Tracheophyta</taxon>
        <taxon>Spermatophyta</taxon>
        <taxon>Magnoliopsida</taxon>
        <taxon>Ranunculales</taxon>
        <taxon>Ranunculaceae</taxon>
        <taxon>Thalictroideae</taxon>
        <taxon>Thalictrum</taxon>
    </lineage>
</organism>
<gene>
    <name evidence="1" type="ORF">FRX31_017956</name>
</gene>
<dbReference type="Gene3D" id="3.80.10.10">
    <property type="entry name" value="Ribonuclease Inhibitor"/>
    <property type="match status" value="1"/>
</dbReference>
<dbReference type="EMBL" id="JABWDY010021314">
    <property type="protein sequence ID" value="KAF5192457.1"/>
    <property type="molecule type" value="Genomic_DNA"/>
</dbReference>
<dbReference type="OrthoDB" id="550575at2759"/>
<keyword evidence="2" id="KW-1185">Reference proteome</keyword>
<reference evidence="1 2" key="1">
    <citation type="submission" date="2020-06" db="EMBL/GenBank/DDBJ databases">
        <title>Transcriptomic and genomic resources for Thalictrum thalictroides and T. hernandezii: Facilitating candidate gene discovery in an emerging model plant lineage.</title>
        <authorList>
            <person name="Arias T."/>
            <person name="Riano-Pachon D.M."/>
            <person name="Di Stilio V.S."/>
        </authorList>
    </citation>
    <scope>NUCLEOTIDE SEQUENCE [LARGE SCALE GENOMIC DNA]</scope>
    <source>
        <strain evidence="2">cv. WT478/WT964</strain>
        <tissue evidence="1">Leaves</tissue>
    </source>
</reference>
<accession>A0A7J6W6B8</accession>
<name>A0A7J6W6B8_THATH</name>
<comment type="caution">
    <text evidence="1">The sequence shown here is derived from an EMBL/GenBank/DDBJ whole genome shotgun (WGS) entry which is preliminary data.</text>
</comment>
<dbReference type="SUPFAM" id="SSF52047">
    <property type="entry name" value="RNI-like"/>
    <property type="match status" value="1"/>
</dbReference>
<protein>
    <submittedName>
        <fullName evidence="1">Coronatine-insensitive protein</fullName>
    </submittedName>
</protein>
<dbReference type="AlphaFoldDB" id="A0A7J6W6B8"/>
<dbReference type="Proteomes" id="UP000554482">
    <property type="component" value="Unassembled WGS sequence"/>
</dbReference>
<sequence length="74" mass="8286">MLLGYVEESDAGILGFSKGCPNLQKLEMRGCCFSEHILALAISQLTSLRYLWVQQLKGPQRSSSLLEHQVVSLY</sequence>
<dbReference type="InterPro" id="IPR032675">
    <property type="entry name" value="LRR_dom_sf"/>
</dbReference>